<keyword evidence="2" id="KW-1185">Reference proteome</keyword>
<organism evidence="1 2">
    <name type="scientific">Holothuria leucospilota</name>
    <name type="common">Black long sea cucumber</name>
    <name type="synonym">Mertensiothuria leucospilota</name>
    <dbReference type="NCBI Taxonomy" id="206669"/>
    <lineage>
        <taxon>Eukaryota</taxon>
        <taxon>Metazoa</taxon>
        <taxon>Echinodermata</taxon>
        <taxon>Eleutherozoa</taxon>
        <taxon>Echinozoa</taxon>
        <taxon>Holothuroidea</taxon>
        <taxon>Aspidochirotacea</taxon>
        <taxon>Aspidochirotida</taxon>
        <taxon>Holothuriidae</taxon>
        <taxon>Holothuria</taxon>
    </lineage>
</organism>
<gene>
    <name evidence="1" type="ORF">HOLleu_27124</name>
</gene>
<dbReference type="Proteomes" id="UP001152320">
    <property type="component" value="Chromosome 13"/>
</dbReference>
<sequence length="193" mass="22838">MPGDDAKEVEERAHALIDQVIDNARKRVVNELGMIDGEPLSRPLSSVKGYEGILSREIEEHSVSDIEWLTIEDFTVEKGEQKIEEFVNTWQFEEAWLHCIDFLREEADEYNKKYRYQVRWSIPTRRKPIPRATACVYFTIQVSKIKPGNYPVEVFYVFETNQLVHRPGQSRFREVWLKNIIENKILMMEAIKF</sequence>
<dbReference type="InterPro" id="IPR053084">
    <property type="entry name" value="AKAP"/>
</dbReference>
<comment type="caution">
    <text evidence="1">The sequence shown here is derived from an EMBL/GenBank/DDBJ whole genome shotgun (WGS) entry which is preliminary data.</text>
</comment>
<accession>A0A9Q1BQ66</accession>
<reference evidence="1" key="1">
    <citation type="submission" date="2021-10" db="EMBL/GenBank/DDBJ databases">
        <title>Tropical sea cucumber genome reveals ecological adaptation and Cuvierian tubules defense mechanism.</title>
        <authorList>
            <person name="Chen T."/>
        </authorList>
    </citation>
    <scope>NUCLEOTIDE SEQUENCE</scope>
    <source>
        <strain evidence="1">Nanhai2018</strain>
        <tissue evidence="1">Muscle</tissue>
    </source>
</reference>
<dbReference type="Pfam" id="PF14469">
    <property type="entry name" value="AKAP28"/>
    <property type="match status" value="1"/>
</dbReference>
<dbReference type="GO" id="GO:0034237">
    <property type="term" value="F:protein kinase A regulatory subunit binding"/>
    <property type="evidence" value="ECO:0007669"/>
    <property type="project" value="TreeGrafter"/>
</dbReference>
<proteinExistence type="predicted"/>
<dbReference type="EMBL" id="JAIZAY010000013">
    <property type="protein sequence ID" value="KAJ8030654.1"/>
    <property type="molecule type" value="Genomic_DNA"/>
</dbReference>
<evidence type="ECO:0000313" key="2">
    <source>
        <dbReference type="Proteomes" id="UP001152320"/>
    </source>
</evidence>
<dbReference type="PANTHER" id="PTHR35075">
    <property type="entry name" value="A-KINASE ANCHOR PROTEIN 14"/>
    <property type="match status" value="1"/>
</dbReference>
<protein>
    <submittedName>
        <fullName evidence="1">A-kinase anchor protein 14</fullName>
    </submittedName>
</protein>
<dbReference type="InterPro" id="IPR025663">
    <property type="entry name" value="AKAP_28"/>
</dbReference>
<dbReference type="GO" id="GO:0005952">
    <property type="term" value="C:cAMP-dependent protein kinase complex"/>
    <property type="evidence" value="ECO:0007669"/>
    <property type="project" value="TreeGrafter"/>
</dbReference>
<evidence type="ECO:0000313" key="1">
    <source>
        <dbReference type="EMBL" id="KAJ8030654.1"/>
    </source>
</evidence>
<dbReference type="AlphaFoldDB" id="A0A9Q1BQ66"/>
<dbReference type="PANTHER" id="PTHR35075:SF1">
    <property type="entry name" value="A-KINASE ANCHOR PROTEIN 14"/>
    <property type="match status" value="1"/>
</dbReference>
<name>A0A9Q1BQ66_HOLLE</name>
<dbReference type="OrthoDB" id="2148342at2759"/>